<feature type="region of interest" description="Disordered" evidence="3">
    <location>
        <begin position="112"/>
        <end position="133"/>
    </location>
</feature>
<name>A0A3B1ARZ5_9ZZZZ</name>
<feature type="non-terminal residue" evidence="4">
    <location>
        <position position="1"/>
    </location>
</feature>
<dbReference type="EMBL" id="UOFW01000244">
    <property type="protein sequence ID" value="VAX08746.1"/>
    <property type="molecule type" value="Genomic_DNA"/>
</dbReference>
<evidence type="ECO:0000256" key="2">
    <source>
        <dbReference type="ARBA" id="ARBA00022679"/>
    </source>
</evidence>
<proteinExistence type="predicted"/>
<accession>A0A3B1ARZ5</accession>
<evidence type="ECO:0000256" key="3">
    <source>
        <dbReference type="SAM" id="MobiDB-lite"/>
    </source>
</evidence>
<sequence length="133" mass="14793">EINIRGGASPRVSPFMDVRSGGSLLQRAGFALPVVDTDRITVTYENAFKLMQELKGMGEGNILIKRSPGLTSRRLMMECAKIYHEKFSDARGRITTTFDIIYLMGWSPHQSQQQPLKPGQGKINLSEMFGGES</sequence>
<dbReference type="GO" id="GO:0032259">
    <property type="term" value="P:methylation"/>
    <property type="evidence" value="ECO:0007669"/>
    <property type="project" value="UniProtKB-KW"/>
</dbReference>
<keyword evidence="1 4" id="KW-0489">Methyltransferase</keyword>
<dbReference type="AlphaFoldDB" id="A0A3B1ARZ5"/>
<reference evidence="4" key="1">
    <citation type="submission" date="2018-06" db="EMBL/GenBank/DDBJ databases">
        <authorList>
            <person name="Zhirakovskaya E."/>
        </authorList>
    </citation>
    <scope>NUCLEOTIDE SEQUENCE</scope>
</reference>
<organism evidence="4">
    <name type="scientific">hydrothermal vent metagenome</name>
    <dbReference type="NCBI Taxonomy" id="652676"/>
    <lineage>
        <taxon>unclassified sequences</taxon>
        <taxon>metagenomes</taxon>
        <taxon>ecological metagenomes</taxon>
    </lineage>
</organism>
<dbReference type="PANTHER" id="PTHR13090:SF1">
    <property type="entry name" value="ARGININE-HYDROXYLASE NDUFAF5, MITOCHONDRIAL"/>
    <property type="match status" value="1"/>
</dbReference>
<keyword evidence="2 4" id="KW-0808">Transferase</keyword>
<dbReference type="PANTHER" id="PTHR13090">
    <property type="entry name" value="ARGININE-HYDROXYLASE NDUFAF5, MITOCHONDRIAL"/>
    <property type="match status" value="1"/>
</dbReference>
<evidence type="ECO:0000256" key="1">
    <source>
        <dbReference type="ARBA" id="ARBA00022603"/>
    </source>
</evidence>
<gene>
    <name evidence="4" type="ORF">MNBD_ALPHA03-268</name>
</gene>
<dbReference type="InterPro" id="IPR050602">
    <property type="entry name" value="Malonyl-ACP_OMT"/>
</dbReference>
<evidence type="ECO:0000313" key="4">
    <source>
        <dbReference type="EMBL" id="VAX08746.1"/>
    </source>
</evidence>
<protein>
    <submittedName>
        <fullName evidence="4">SAM-dependent methyltransferase, BioC-like</fullName>
    </submittedName>
</protein>
<dbReference type="GO" id="GO:0008168">
    <property type="term" value="F:methyltransferase activity"/>
    <property type="evidence" value="ECO:0007669"/>
    <property type="project" value="UniProtKB-KW"/>
</dbReference>